<evidence type="ECO:0000313" key="1">
    <source>
        <dbReference type="EMBL" id="JAA84139.1"/>
    </source>
</evidence>
<protein>
    <submittedName>
        <fullName evidence="1">Uncharacterized protein</fullName>
    </submittedName>
</protein>
<organism evidence="1">
    <name type="scientific">Pararge aegeria</name>
    <name type="common">speckled wood butterfly</name>
    <dbReference type="NCBI Taxonomy" id="116150"/>
    <lineage>
        <taxon>Eukaryota</taxon>
        <taxon>Metazoa</taxon>
        <taxon>Ecdysozoa</taxon>
        <taxon>Arthropoda</taxon>
        <taxon>Hexapoda</taxon>
        <taxon>Insecta</taxon>
        <taxon>Pterygota</taxon>
        <taxon>Neoptera</taxon>
        <taxon>Endopterygota</taxon>
        <taxon>Lepidoptera</taxon>
        <taxon>Glossata</taxon>
        <taxon>Ditrysia</taxon>
        <taxon>Papilionoidea</taxon>
        <taxon>Nymphalidae</taxon>
        <taxon>Satyrinae</taxon>
        <taxon>Satyrini</taxon>
        <taxon>Parargina</taxon>
        <taxon>Pararge</taxon>
    </lineage>
</organism>
<dbReference type="AlphaFoldDB" id="S4P2M4"/>
<dbReference type="EMBL" id="GAIX01008421">
    <property type="protein sequence ID" value="JAA84139.1"/>
    <property type="molecule type" value="Transcribed_RNA"/>
</dbReference>
<reference evidence="1" key="2">
    <citation type="submission" date="2013-05" db="EMBL/GenBank/DDBJ databases">
        <authorList>
            <person name="Carter J.-M."/>
            <person name="Baker S.C."/>
            <person name="Pink R."/>
            <person name="Carter D.R.F."/>
            <person name="Collins A."/>
            <person name="Tomlin J."/>
            <person name="Gibbs M."/>
            <person name="Breuker C.J."/>
        </authorList>
    </citation>
    <scope>NUCLEOTIDE SEQUENCE</scope>
    <source>
        <tissue evidence="1">Ovary</tissue>
    </source>
</reference>
<reference evidence="1" key="1">
    <citation type="journal article" date="2013" name="BMC Genomics">
        <title>Unscrambling butterfly oogenesis.</title>
        <authorList>
            <person name="Carter J.M."/>
            <person name="Baker S.C."/>
            <person name="Pink R."/>
            <person name="Carter D.R."/>
            <person name="Collins A."/>
            <person name="Tomlin J."/>
            <person name="Gibbs M."/>
            <person name="Breuker C.J."/>
        </authorList>
    </citation>
    <scope>NUCLEOTIDE SEQUENCE</scope>
    <source>
        <tissue evidence="1">Ovary</tissue>
    </source>
</reference>
<proteinExistence type="predicted"/>
<name>S4P2M4_9NEOP</name>
<feature type="non-terminal residue" evidence="1">
    <location>
        <position position="88"/>
    </location>
</feature>
<accession>S4P2M4</accession>
<sequence length="88" mass="9871">MEDGIAFSSVIVVTRCRFPLESSTIMVPFLVQHLATPNRCRAARNVEWRLLIRNSEMVTPVPFKLVLADQTASLSDESLNLIRTARGL</sequence>